<sequence>MNPNTDESQQALRRAVDDLVMEWPGVSRKVMFGCPSYVADGVLFAVVSEQGLSLTRLTETQRARLERSHAVEPFEAGGRLVRKWATVRVEPTGLSPVERALRQSYEAAVV</sequence>
<reference evidence="1 2" key="1">
    <citation type="submission" date="2018-01" db="EMBL/GenBank/DDBJ databases">
        <title>Complete genome sequence of Salinigranum rubrum GX10T, an extremely halophilic archaeon isolated from a marine solar saltern.</title>
        <authorList>
            <person name="Han S."/>
        </authorList>
    </citation>
    <scope>NUCLEOTIDE SEQUENCE [LARGE SCALE GENOMIC DNA]</scope>
    <source>
        <strain evidence="1 2">GX10</strain>
    </source>
</reference>
<accession>A0A2I8VEY1</accession>
<dbReference type="Gene3D" id="3.30.1460.30">
    <property type="entry name" value="YgaC/TfoX-N like chaperone"/>
    <property type="match status" value="1"/>
</dbReference>
<protein>
    <recommendedName>
        <fullName evidence="3">TfoX N-terminal domain-containing protein</fullName>
    </recommendedName>
</protein>
<dbReference type="AlphaFoldDB" id="A0A2I8VEY1"/>
<dbReference type="GeneID" id="35590703"/>
<proteinExistence type="predicted"/>
<dbReference type="Proteomes" id="UP000236584">
    <property type="component" value="Chromosome"/>
</dbReference>
<name>A0A2I8VEY1_9EURY</name>
<evidence type="ECO:0008006" key="3">
    <source>
        <dbReference type="Google" id="ProtNLM"/>
    </source>
</evidence>
<evidence type="ECO:0000313" key="2">
    <source>
        <dbReference type="Proteomes" id="UP000236584"/>
    </source>
</evidence>
<dbReference type="OrthoDB" id="287497at2157"/>
<dbReference type="EMBL" id="CP026309">
    <property type="protein sequence ID" value="AUV80476.1"/>
    <property type="molecule type" value="Genomic_DNA"/>
</dbReference>
<dbReference type="KEGG" id="srub:C2R22_01400"/>
<organism evidence="1 2">
    <name type="scientific">Salinigranum rubrum</name>
    <dbReference type="NCBI Taxonomy" id="755307"/>
    <lineage>
        <taxon>Archaea</taxon>
        <taxon>Methanobacteriati</taxon>
        <taxon>Methanobacteriota</taxon>
        <taxon>Stenosarchaea group</taxon>
        <taxon>Halobacteria</taxon>
        <taxon>Halobacteriales</taxon>
        <taxon>Haloferacaceae</taxon>
        <taxon>Salinigranum</taxon>
    </lineage>
</organism>
<dbReference type="RefSeq" id="WP_103423984.1">
    <property type="nucleotide sequence ID" value="NZ_CP026309.1"/>
</dbReference>
<evidence type="ECO:0000313" key="1">
    <source>
        <dbReference type="EMBL" id="AUV80476.1"/>
    </source>
</evidence>
<gene>
    <name evidence="1" type="ORF">C2R22_01400</name>
</gene>
<keyword evidence="2" id="KW-1185">Reference proteome</keyword>